<keyword evidence="1" id="KW-1133">Transmembrane helix</keyword>
<accession>A0A918N885</accession>
<evidence type="ECO:0000313" key="2">
    <source>
        <dbReference type="EMBL" id="GGX50209.1"/>
    </source>
</evidence>
<reference evidence="2" key="2">
    <citation type="submission" date="2020-09" db="EMBL/GenBank/DDBJ databases">
        <authorList>
            <person name="Sun Q."/>
            <person name="Ohkuma M."/>
        </authorList>
    </citation>
    <scope>NUCLEOTIDE SEQUENCE</scope>
    <source>
        <strain evidence="2">JCM 4956</strain>
    </source>
</reference>
<name>A0A918N885_9ACTN</name>
<evidence type="ECO:0000256" key="1">
    <source>
        <dbReference type="SAM" id="Phobius"/>
    </source>
</evidence>
<sequence length="154" mass="16656">MASPKTVRIPRQRGRGRQPYIVVVPEHRHSLTGRAASALALLVWDHRRALAPTGLALLAFVLTAVLHTLAWWAALVLAPAALAPLVWFALVQRRHPADGSALAWRITLAAVSALAGGWTALAVAAGPLAGPLEVWWLLILLGTQTAWFIVRRTH</sequence>
<comment type="caution">
    <text evidence="2">The sequence shown here is derived from an EMBL/GenBank/DDBJ whole genome shotgun (WGS) entry which is preliminary data.</text>
</comment>
<keyword evidence="3" id="KW-1185">Reference proteome</keyword>
<dbReference type="RefSeq" id="WP_190034724.1">
    <property type="nucleotide sequence ID" value="NZ_BMWD01000004.1"/>
</dbReference>
<keyword evidence="1" id="KW-0472">Membrane</keyword>
<feature type="transmembrane region" description="Helical" evidence="1">
    <location>
        <begin position="72"/>
        <end position="90"/>
    </location>
</feature>
<reference evidence="2" key="1">
    <citation type="journal article" date="2014" name="Int. J. Syst. Evol. Microbiol.">
        <title>Complete genome sequence of Corynebacterium casei LMG S-19264T (=DSM 44701T), isolated from a smear-ripened cheese.</title>
        <authorList>
            <consortium name="US DOE Joint Genome Institute (JGI-PGF)"/>
            <person name="Walter F."/>
            <person name="Albersmeier A."/>
            <person name="Kalinowski J."/>
            <person name="Ruckert C."/>
        </authorList>
    </citation>
    <scope>NUCLEOTIDE SEQUENCE</scope>
    <source>
        <strain evidence="2">JCM 4956</strain>
    </source>
</reference>
<feature type="transmembrane region" description="Helical" evidence="1">
    <location>
        <begin position="102"/>
        <end position="128"/>
    </location>
</feature>
<protein>
    <submittedName>
        <fullName evidence="2">Uncharacterized protein</fullName>
    </submittedName>
</protein>
<feature type="transmembrane region" description="Helical" evidence="1">
    <location>
        <begin position="134"/>
        <end position="150"/>
    </location>
</feature>
<dbReference type="EMBL" id="BMWD01000004">
    <property type="protein sequence ID" value="GGX50209.1"/>
    <property type="molecule type" value="Genomic_DNA"/>
</dbReference>
<gene>
    <name evidence="2" type="ORF">GCM10010515_16920</name>
</gene>
<evidence type="ECO:0000313" key="3">
    <source>
        <dbReference type="Proteomes" id="UP000645555"/>
    </source>
</evidence>
<organism evidence="2 3">
    <name type="scientific">Streptomyces fructofermentans</name>
    <dbReference type="NCBI Taxonomy" id="152141"/>
    <lineage>
        <taxon>Bacteria</taxon>
        <taxon>Bacillati</taxon>
        <taxon>Actinomycetota</taxon>
        <taxon>Actinomycetes</taxon>
        <taxon>Kitasatosporales</taxon>
        <taxon>Streptomycetaceae</taxon>
        <taxon>Streptomyces</taxon>
    </lineage>
</organism>
<keyword evidence="1" id="KW-0812">Transmembrane</keyword>
<proteinExistence type="predicted"/>
<dbReference type="Proteomes" id="UP000645555">
    <property type="component" value="Unassembled WGS sequence"/>
</dbReference>
<dbReference type="AlphaFoldDB" id="A0A918N885"/>